<evidence type="ECO:0000313" key="9">
    <source>
        <dbReference type="Proteomes" id="UP000233417"/>
    </source>
</evidence>
<keyword evidence="2 3" id="KW-0326">Glycosidase</keyword>
<dbReference type="PROSITE" id="PS01095">
    <property type="entry name" value="GH18_1"/>
    <property type="match status" value="1"/>
</dbReference>
<evidence type="ECO:0000256" key="3">
    <source>
        <dbReference type="RuleBase" id="RU000489"/>
    </source>
</evidence>
<feature type="domain" description="GH18" evidence="7">
    <location>
        <begin position="1"/>
        <end position="374"/>
    </location>
</feature>
<dbReference type="InterPro" id="IPR011583">
    <property type="entry name" value="Chitinase_II/V-like_cat"/>
</dbReference>
<name>A0A2N2F4B3_9BACT</name>
<dbReference type="InterPro" id="IPR017853">
    <property type="entry name" value="GH"/>
</dbReference>
<evidence type="ECO:0000313" key="8">
    <source>
        <dbReference type="EMBL" id="PKN03019.1"/>
    </source>
</evidence>
<evidence type="ECO:0000256" key="5">
    <source>
        <dbReference type="SAM" id="MobiDB-lite"/>
    </source>
</evidence>
<protein>
    <recommendedName>
        <fullName evidence="7">GH18 domain-containing protein</fullName>
    </recommendedName>
</protein>
<evidence type="ECO:0000256" key="1">
    <source>
        <dbReference type="ARBA" id="ARBA00022801"/>
    </source>
</evidence>
<reference evidence="8 9" key="1">
    <citation type="journal article" date="2017" name="ISME J.">
        <title>Potential for microbial H2 and metal transformations associated with novel bacteria and archaea in deep terrestrial subsurface sediments.</title>
        <authorList>
            <person name="Hernsdorf A.W."/>
            <person name="Amano Y."/>
            <person name="Miyakawa K."/>
            <person name="Ise K."/>
            <person name="Suzuki Y."/>
            <person name="Anantharaman K."/>
            <person name="Probst A."/>
            <person name="Burstein D."/>
            <person name="Thomas B.C."/>
            <person name="Banfield J.F."/>
        </authorList>
    </citation>
    <scope>NUCLEOTIDE SEQUENCE [LARGE SCALE GENOMIC DNA]</scope>
    <source>
        <strain evidence="8">HGW-Dojkabacteria-1</strain>
    </source>
</reference>
<evidence type="ECO:0000259" key="7">
    <source>
        <dbReference type="PROSITE" id="PS51910"/>
    </source>
</evidence>
<comment type="caution">
    <text evidence="8">The sequence shown here is derived from an EMBL/GenBank/DDBJ whole genome shotgun (WGS) entry which is preliminary data.</text>
</comment>
<organism evidence="8 9">
    <name type="scientific">Candidatus Dojkabacteria bacterium HGW-Dojkabacteria-1</name>
    <dbReference type="NCBI Taxonomy" id="2013761"/>
    <lineage>
        <taxon>Bacteria</taxon>
        <taxon>Candidatus Dojkabacteria</taxon>
    </lineage>
</organism>
<keyword evidence="6" id="KW-0472">Membrane</keyword>
<feature type="transmembrane region" description="Helical" evidence="6">
    <location>
        <begin position="6"/>
        <end position="27"/>
    </location>
</feature>
<dbReference type="PROSITE" id="PS51910">
    <property type="entry name" value="GH18_2"/>
    <property type="match status" value="1"/>
</dbReference>
<dbReference type="PANTHER" id="PTHR46066:SF2">
    <property type="entry name" value="CHITINASE DOMAIN-CONTAINING PROTEIN 1"/>
    <property type="match status" value="1"/>
</dbReference>
<gene>
    <name evidence="8" type="ORF">CVU76_03265</name>
</gene>
<feature type="compositionally biased region" description="Low complexity" evidence="5">
    <location>
        <begin position="37"/>
        <end position="46"/>
    </location>
</feature>
<evidence type="ECO:0000256" key="4">
    <source>
        <dbReference type="RuleBase" id="RU004453"/>
    </source>
</evidence>
<sequence length="374" mass="42794">MSKENILLIISVLLSIIIISFSVYIVLTLQSKKATNTNVEQQNTVQEEQEEEIKEEQEEDTEEVEGISFSQSAWIPSFDFENGLKSLEARKDIIREVNPVLYGVNNDGTLLNRKPTEEALKNFLQYCELEGIKVLPTVGSYDFRIMGSVMQSDVYIDKHVQEIINEINKYGYDGIDIDYERIRTSERDGYLAFLRKLKTELEKINKELSVTVFAKTRDNTQDTLYAQDWIEIGKIADKVRIMAYDYTLQTSTIPGPIGPIDWIEEVLAYAEGKIPKEKTILGIHLYAYLWKEEKASALTYSAVLNILKNVKGEHNAEIGEGYAEYKCSDGSRCILFYQTPEGVKERINIANKYNLAGVSYWRLGGEEKLLEQNL</sequence>
<keyword evidence="1 3" id="KW-0378">Hydrolase</keyword>
<proteinExistence type="inferred from homology"/>
<dbReference type="SMART" id="SM00636">
    <property type="entry name" value="Glyco_18"/>
    <property type="match status" value="1"/>
</dbReference>
<dbReference type="Gene3D" id="3.10.50.10">
    <property type="match status" value="1"/>
</dbReference>
<dbReference type="InterPro" id="IPR001223">
    <property type="entry name" value="Glyco_hydro18_cat"/>
</dbReference>
<feature type="region of interest" description="Disordered" evidence="5">
    <location>
        <begin position="37"/>
        <end position="66"/>
    </location>
</feature>
<dbReference type="AlphaFoldDB" id="A0A2N2F4B3"/>
<dbReference type="Proteomes" id="UP000233417">
    <property type="component" value="Unassembled WGS sequence"/>
</dbReference>
<dbReference type="GO" id="GO:0005975">
    <property type="term" value="P:carbohydrate metabolic process"/>
    <property type="evidence" value="ECO:0007669"/>
    <property type="project" value="InterPro"/>
</dbReference>
<dbReference type="GO" id="GO:0008061">
    <property type="term" value="F:chitin binding"/>
    <property type="evidence" value="ECO:0007669"/>
    <property type="project" value="InterPro"/>
</dbReference>
<dbReference type="GO" id="GO:0004553">
    <property type="term" value="F:hydrolase activity, hydrolyzing O-glycosyl compounds"/>
    <property type="evidence" value="ECO:0007669"/>
    <property type="project" value="InterPro"/>
</dbReference>
<keyword evidence="6" id="KW-0812">Transmembrane</keyword>
<keyword evidence="6" id="KW-1133">Transmembrane helix</keyword>
<evidence type="ECO:0000256" key="2">
    <source>
        <dbReference type="ARBA" id="ARBA00023295"/>
    </source>
</evidence>
<dbReference type="EMBL" id="PHAO01000001">
    <property type="protein sequence ID" value="PKN03019.1"/>
    <property type="molecule type" value="Genomic_DNA"/>
</dbReference>
<evidence type="ECO:0000256" key="6">
    <source>
        <dbReference type="SAM" id="Phobius"/>
    </source>
</evidence>
<dbReference type="InterPro" id="IPR001579">
    <property type="entry name" value="Glyco_hydro_18_chit_AS"/>
</dbReference>
<dbReference type="InterPro" id="IPR029070">
    <property type="entry name" value="Chitinase_insertion_sf"/>
</dbReference>
<dbReference type="Pfam" id="PF00704">
    <property type="entry name" value="Glyco_hydro_18"/>
    <property type="match status" value="1"/>
</dbReference>
<dbReference type="SUPFAM" id="SSF51445">
    <property type="entry name" value="(Trans)glycosidases"/>
    <property type="match status" value="1"/>
</dbReference>
<feature type="compositionally biased region" description="Acidic residues" evidence="5">
    <location>
        <begin position="47"/>
        <end position="65"/>
    </location>
</feature>
<dbReference type="Gene3D" id="3.20.20.80">
    <property type="entry name" value="Glycosidases"/>
    <property type="match status" value="1"/>
</dbReference>
<accession>A0A2N2F4B3</accession>
<comment type="similarity">
    <text evidence="4">Belongs to the glycosyl hydrolase 18 family.</text>
</comment>
<dbReference type="PANTHER" id="PTHR46066">
    <property type="entry name" value="CHITINASE DOMAIN-CONTAINING PROTEIN 1 FAMILY MEMBER"/>
    <property type="match status" value="1"/>
</dbReference>